<dbReference type="InterPro" id="IPR011335">
    <property type="entry name" value="Restrct_endonuc-II-like"/>
</dbReference>
<evidence type="ECO:0000259" key="1">
    <source>
        <dbReference type="Pfam" id="PF04480"/>
    </source>
</evidence>
<dbReference type="EMBL" id="LKEV01000001">
    <property type="protein sequence ID" value="KQB87156.1"/>
    <property type="molecule type" value="Genomic_DNA"/>
</dbReference>
<comment type="caution">
    <text evidence="2">The sequence shown here is derived from an EMBL/GenBank/DDBJ whole genome shotgun (WGS) entry which is preliminary data.</text>
</comment>
<dbReference type="Gene3D" id="3.40.960.10">
    <property type="entry name" value="VSR Endonuclease"/>
    <property type="match status" value="1"/>
</dbReference>
<evidence type="ECO:0000313" key="2">
    <source>
        <dbReference type="EMBL" id="KQB87156.1"/>
    </source>
</evidence>
<proteinExistence type="predicted"/>
<accession>A0A0Q1E3B5</accession>
<dbReference type="PATRIC" id="fig|1544413.3.peg.206"/>
<dbReference type="AlphaFoldDB" id="A0A0Q1E3B5"/>
<feature type="domain" description="DUF559" evidence="1">
    <location>
        <begin position="203"/>
        <end position="293"/>
    </location>
</feature>
<reference evidence="2 3" key="1">
    <citation type="submission" date="2015-10" db="EMBL/GenBank/DDBJ databases">
        <title>Corynebacteirum lowii and Corynebacterium oculi species nova, derived from human clinical disease and and emended description of Corynebacterium mastiditis.</title>
        <authorList>
            <person name="Bernard K."/>
            <person name="Pacheco A.L."/>
            <person name="Mcdougall C."/>
            <person name="Burtx T."/>
            <person name="Weibe D."/>
            <person name="Tyler S."/>
            <person name="Olson A.B."/>
            <person name="Cnockaert M."/>
            <person name="Eguchi H."/>
            <person name="Kuwahara T."/>
            <person name="Nakayama-Imaohji H."/>
            <person name="Boudewijins M."/>
            <person name="Van Hoecke F."/>
            <person name="Bernier A.-M."/>
            <person name="Vandamme P."/>
        </authorList>
    </citation>
    <scope>NUCLEOTIDE SEQUENCE [LARGE SCALE GENOMIC DNA]</scope>
    <source>
        <strain evidence="2 3">NML 130206</strain>
    </source>
</reference>
<name>A0A0Q1E3B5_9CORY</name>
<dbReference type="STRING" id="1544413.Clow_00204"/>
<gene>
    <name evidence="2" type="ORF">Clow_00204</name>
</gene>
<organism evidence="2 3">
    <name type="scientific">Corynebacterium lowii</name>
    <dbReference type="NCBI Taxonomy" id="1544413"/>
    <lineage>
        <taxon>Bacteria</taxon>
        <taxon>Bacillati</taxon>
        <taxon>Actinomycetota</taxon>
        <taxon>Actinomycetes</taxon>
        <taxon>Mycobacteriales</taxon>
        <taxon>Corynebacteriaceae</taxon>
        <taxon>Corynebacterium</taxon>
    </lineage>
</organism>
<dbReference type="InterPro" id="IPR007569">
    <property type="entry name" value="DUF559"/>
</dbReference>
<dbReference type="SUPFAM" id="SSF52980">
    <property type="entry name" value="Restriction endonuclease-like"/>
    <property type="match status" value="1"/>
</dbReference>
<protein>
    <recommendedName>
        <fullName evidence="1">DUF559 domain-containing protein</fullName>
    </recommendedName>
</protein>
<sequence length="326" mass="36544">MVRMGIGGILVTSTAELKRTGETRYSIARRLKEGTLHRIMRGLYSDQHLTPMQLCETFSLLKPHLAFTGVTAIQLFLGQPVTLPLHAVVPRGKSDKGGKSLRITRRRCIPTTRIHGITVLCAAAVVRDLSLLSPRNLVNTLKPIRRRLRDSTQDVLTRVLEQHYARRTGPAALEKDTARLGTACRTGLTALLGRASIGADSETERKVFRKLKIKGWKIKQNVKVGSHFWDGLVQGKKKVVVDIDGTAFHNSHAAFVKDRWKNNDAISQGYYALRYTSTCVDHHVEEVVKDIIEIASGQRSPFSDYPVWRWHRGVAECRHDSAAEQV</sequence>
<dbReference type="Pfam" id="PF04480">
    <property type="entry name" value="DUF559"/>
    <property type="match status" value="1"/>
</dbReference>
<evidence type="ECO:0000313" key="3">
    <source>
        <dbReference type="Proteomes" id="UP000050488"/>
    </source>
</evidence>
<keyword evidence="3" id="KW-1185">Reference proteome</keyword>
<dbReference type="Proteomes" id="UP000050488">
    <property type="component" value="Unassembled WGS sequence"/>
</dbReference>